<reference evidence="1 2" key="1">
    <citation type="submission" date="2018-11" db="EMBL/GenBank/DDBJ databases">
        <authorList>
            <consortium name="Pathogen Informatics"/>
        </authorList>
    </citation>
    <scope>NUCLEOTIDE SEQUENCE [LARGE SCALE GENOMIC DNA]</scope>
</reference>
<dbReference type="Proteomes" id="UP000270094">
    <property type="component" value="Unassembled WGS sequence"/>
</dbReference>
<keyword evidence="2" id="KW-1185">Reference proteome</keyword>
<accession>A0A3P7K3I7</accession>
<organism evidence="1 2">
    <name type="scientific">Strongylus vulgaris</name>
    <name type="common">Blood worm</name>
    <dbReference type="NCBI Taxonomy" id="40348"/>
    <lineage>
        <taxon>Eukaryota</taxon>
        <taxon>Metazoa</taxon>
        <taxon>Ecdysozoa</taxon>
        <taxon>Nematoda</taxon>
        <taxon>Chromadorea</taxon>
        <taxon>Rhabditida</taxon>
        <taxon>Rhabditina</taxon>
        <taxon>Rhabditomorpha</taxon>
        <taxon>Strongyloidea</taxon>
        <taxon>Strongylidae</taxon>
        <taxon>Strongylus</taxon>
    </lineage>
</organism>
<evidence type="ECO:0000313" key="1">
    <source>
        <dbReference type="EMBL" id="VDM82957.1"/>
    </source>
</evidence>
<protein>
    <submittedName>
        <fullName evidence="1">Uncharacterized protein</fullName>
    </submittedName>
</protein>
<sequence length="113" mass="12671">MMQVGHFHSVSCMINLLPQINDDFYEDLTPKDVDDILSDLKAGRRPHPGPRSGRLAAEPMGKLTSLTCAFLKQVVYLALITGYYPKHSLHGFSGGTQRTGIWTSSCFEVEYYM</sequence>
<gene>
    <name evidence="1" type="ORF">SVUK_LOCUS17955</name>
</gene>
<proteinExistence type="predicted"/>
<name>A0A3P7K3I7_STRVU</name>
<dbReference type="OrthoDB" id="10254187at2759"/>
<dbReference type="AlphaFoldDB" id="A0A3P7K3I7"/>
<evidence type="ECO:0000313" key="2">
    <source>
        <dbReference type="Proteomes" id="UP000270094"/>
    </source>
</evidence>
<dbReference type="EMBL" id="UYYB01120276">
    <property type="protein sequence ID" value="VDM82957.1"/>
    <property type="molecule type" value="Genomic_DNA"/>
</dbReference>